<proteinExistence type="predicted"/>
<keyword evidence="1" id="KW-0812">Transmembrane</keyword>
<keyword evidence="1" id="KW-0472">Membrane</keyword>
<organism evidence="3 4">
    <name type="scientific">Streptosporangium jomthongense</name>
    <dbReference type="NCBI Taxonomy" id="1193683"/>
    <lineage>
        <taxon>Bacteria</taxon>
        <taxon>Bacillati</taxon>
        <taxon>Actinomycetota</taxon>
        <taxon>Actinomycetes</taxon>
        <taxon>Streptosporangiales</taxon>
        <taxon>Streptosporangiaceae</taxon>
        <taxon>Streptosporangium</taxon>
    </lineage>
</organism>
<evidence type="ECO:0000256" key="1">
    <source>
        <dbReference type="SAM" id="Phobius"/>
    </source>
</evidence>
<dbReference type="InterPro" id="IPR025403">
    <property type="entry name" value="TgpA-like_C"/>
</dbReference>
<dbReference type="Pfam" id="PF13559">
    <property type="entry name" value="DUF4129"/>
    <property type="match status" value="1"/>
</dbReference>
<evidence type="ECO:0000313" key="4">
    <source>
        <dbReference type="Proteomes" id="UP001595698"/>
    </source>
</evidence>
<feature type="domain" description="Protein-glutamine gamma-glutamyltransferase-like C-terminal" evidence="2">
    <location>
        <begin position="133"/>
        <end position="202"/>
    </location>
</feature>
<dbReference type="EMBL" id="JBHSBC010000032">
    <property type="protein sequence ID" value="MFC3983914.1"/>
    <property type="molecule type" value="Genomic_DNA"/>
</dbReference>
<evidence type="ECO:0000259" key="2">
    <source>
        <dbReference type="Pfam" id="PF13559"/>
    </source>
</evidence>
<comment type="caution">
    <text evidence="3">The sequence shown here is derived from an EMBL/GenBank/DDBJ whole genome shotgun (WGS) entry which is preliminary data.</text>
</comment>
<accession>A0ABV8F8I6</accession>
<sequence>MAGPLTASALTVPVDTDRGRAAGEAIRELLKAEYAKENVVDRVMRVVNQFLGDLLDQEAAGTVGSVIAWIVLGVIVLAALTAVFLVARRTAGRGSTRREGVFGDGRRSAAEHRQAAEHLAAREQWAEAIRERLRAVARDLEDRVVIDSMPGRTADELAVEAGRALPGLAADLAAAARIFDDVTYGEVPGTAAAYEVMRDLDERLRAARPVFARETSPETSKVAVP</sequence>
<gene>
    <name evidence="3" type="ORF">ACFOYY_27545</name>
</gene>
<name>A0ABV8F8I6_9ACTN</name>
<feature type="transmembrane region" description="Helical" evidence="1">
    <location>
        <begin position="66"/>
        <end position="87"/>
    </location>
</feature>
<reference evidence="4" key="1">
    <citation type="journal article" date="2019" name="Int. J. Syst. Evol. Microbiol.">
        <title>The Global Catalogue of Microorganisms (GCM) 10K type strain sequencing project: providing services to taxonomists for standard genome sequencing and annotation.</title>
        <authorList>
            <consortium name="The Broad Institute Genomics Platform"/>
            <consortium name="The Broad Institute Genome Sequencing Center for Infectious Disease"/>
            <person name="Wu L."/>
            <person name="Ma J."/>
        </authorList>
    </citation>
    <scope>NUCLEOTIDE SEQUENCE [LARGE SCALE GENOMIC DNA]</scope>
    <source>
        <strain evidence="4">TBRC 7912</strain>
    </source>
</reference>
<keyword evidence="1" id="KW-1133">Transmembrane helix</keyword>
<dbReference type="Proteomes" id="UP001595698">
    <property type="component" value="Unassembled WGS sequence"/>
</dbReference>
<evidence type="ECO:0000313" key="3">
    <source>
        <dbReference type="EMBL" id="MFC3983914.1"/>
    </source>
</evidence>
<keyword evidence="4" id="KW-1185">Reference proteome</keyword>
<protein>
    <submittedName>
        <fullName evidence="3">DUF4129 domain-containing protein</fullName>
    </submittedName>
</protein>
<dbReference type="RefSeq" id="WP_386193345.1">
    <property type="nucleotide sequence ID" value="NZ_JBHSBC010000032.1"/>
</dbReference>